<keyword evidence="2" id="KW-0732">Signal</keyword>
<dbReference type="EMBL" id="OCND01000005">
    <property type="protein sequence ID" value="SOD54988.1"/>
    <property type="molecule type" value="Genomic_DNA"/>
</dbReference>
<evidence type="ECO:0008006" key="5">
    <source>
        <dbReference type="Google" id="ProtNLM"/>
    </source>
</evidence>
<proteinExistence type="predicted"/>
<accession>A0A286D8K3</accession>
<protein>
    <recommendedName>
        <fullName evidence="5">Lipoprotein</fullName>
    </recommendedName>
</protein>
<evidence type="ECO:0000256" key="2">
    <source>
        <dbReference type="SAM" id="SignalP"/>
    </source>
</evidence>
<dbReference type="PROSITE" id="PS51257">
    <property type="entry name" value="PROKAR_LIPOPROTEIN"/>
    <property type="match status" value="1"/>
</dbReference>
<dbReference type="RefSeq" id="WP_097122248.1">
    <property type="nucleotide sequence ID" value="NZ_OCND01000005.1"/>
</dbReference>
<dbReference type="Proteomes" id="UP000219374">
    <property type="component" value="Unassembled WGS sequence"/>
</dbReference>
<evidence type="ECO:0000313" key="4">
    <source>
        <dbReference type="Proteomes" id="UP000219374"/>
    </source>
</evidence>
<dbReference type="OrthoDB" id="5986881at2"/>
<feature type="region of interest" description="Disordered" evidence="1">
    <location>
        <begin position="87"/>
        <end position="192"/>
    </location>
</feature>
<feature type="compositionally biased region" description="Polar residues" evidence="1">
    <location>
        <begin position="174"/>
        <end position="184"/>
    </location>
</feature>
<name>A0A286D8K3_9GAMM</name>
<dbReference type="AlphaFoldDB" id="A0A286D8K3"/>
<evidence type="ECO:0000313" key="3">
    <source>
        <dbReference type="EMBL" id="SOD54988.1"/>
    </source>
</evidence>
<feature type="chain" id="PRO_5012651210" description="Lipoprotein" evidence="2">
    <location>
        <begin position="25"/>
        <end position="192"/>
    </location>
</feature>
<feature type="signal peptide" evidence="2">
    <location>
        <begin position="1"/>
        <end position="24"/>
    </location>
</feature>
<organism evidence="3 4">
    <name type="scientific">Pseudoxanthomonas wuyuanensis</name>
    <dbReference type="NCBI Taxonomy" id="1073196"/>
    <lineage>
        <taxon>Bacteria</taxon>
        <taxon>Pseudomonadati</taxon>
        <taxon>Pseudomonadota</taxon>
        <taxon>Gammaproteobacteria</taxon>
        <taxon>Lysobacterales</taxon>
        <taxon>Lysobacteraceae</taxon>
        <taxon>Pseudoxanthomonas</taxon>
    </lineage>
</organism>
<reference evidence="3 4" key="1">
    <citation type="submission" date="2017-09" db="EMBL/GenBank/DDBJ databases">
        <authorList>
            <person name="Ehlers B."/>
            <person name="Leendertz F.H."/>
        </authorList>
    </citation>
    <scope>NUCLEOTIDE SEQUENCE [LARGE SCALE GENOMIC DNA]</scope>
    <source>
        <strain evidence="3 4">CGMCC 1.10978</strain>
    </source>
</reference>
<sequence>MNKKVLLAAVFATALSGCATYDYAGGSAPGGYYHGRPTTEYYGPYYGGYGYPGTSIYIGSGYGYYGYSRYPYYGHYNPYYPYYPPRYRPPRPHDPGHGQKPPKPPTGSGNRAPPWRDPTNGAWRESGQVMIPPRHENRVTPAPSAPRVRSEVRPPTSPAPRQAPPARVERSQPAVRSQPRSSNPRGIRVQEP</sequence>
<gene>
    <name evidence="3" type="ORF">SAMN06296416_105261</name>
</gene>
<evidence type="ECO:0000256" key="1">
    <source>
        <dbReference type="SAM" id="MobiDB-lite"/>
    </source>
</evidence>
<keyword evidence="4" id="KW-1185">Reference proteome</keyword>